<keyword evidence="3" id="KW-1185">Reference proteome</keyword>
<organism evidence="2 3">
    <name type="scientific">Streptantibioticus cattleyicolor (strain ATCC 35852 / DSM 46488 / JCM 4925 / NBRC 14057 / NRRL 8057)</name>
    <name type="common">Streptomyces cattleya</name>
    <dbReference type="NCBI Taxonomy" id="1003195"/>
    <lineage>
        <taxon>Bacteria</taxon>
        <taxon>Bacillati</taxon>
        <taxon>Actinomycetota</taxon>
        <taxon>Actinomycetes</taxon>
        <taxon>Kitasatosporales</taxon>
        <taxon>Streptomycetaceae</taxon>
        <taxon>Streptantibioticus</taxon>
    </lineage>
</organism>
<protein>
    <submittedName>
        <fullName evidence="2">Uncharacterized protein</fullName>
    </submittedName>
</protein>
<reference evidence="3" key="1">
    <citation type="submission" date="2011-12" db="EMBL/GenBank/DDBJ databases">
        <title>Complete genome sequence of Streptomyces cattleya strain DSM 46488.</title>
        <authorList>
            <person name="Ou H.-Y."/>
            <person name="Li P."/>
            <person name="Zhao C."/>
            <person name="O'Hagan D."/>
            <person name="Deng Z."/>
        </authorList>
    </citation>
    <scope>NUCLEOTIDE SEQUENCE [LARGE SCALE GENOMIC DNA]</scope>
    <source>
        <strain evidence="3">ATCC 35852 / DSM 46488 / JCM 4925 / NBRC 14057 / NRRL 8057</strain>
    </source>
</reference>
<dbReference type="OrthoDB" id="4251337at2"/>
<dbReference type="KEGG" id="sct:SCAT_2720"/>
<feature type="region of interest" description="Disordered" evidence="1">
    <location>
        <begin position="64"/>
        <end position="86"/>
    </location>
</feature>
<dbReference type="STRING" id="1003195.SCATT_27050"/>
<sequence>MTDQQLPTAGHADVRVIAATPEVARAVVEILRRCFATTEQRSYPAGHDGATRLHLTVDTTRAAGPARAWLAPGPTSAGQRPQQDES</sequence>
<evidence type="ECO:0000256" key="1">
    <source>
        <dbReference type="SAM" id="MobiDB-lite"/>
    </source>
</evidence>
<evidence type="ECO:0000313" key="2">
    <source>
        <dbReference type="EMBL" id="AEW95076.1"/>
    </source>
</evidence>
<accession>F8K3F7</accession>
<feature type="compositionally biased region" description="Polar residues" evidence="1">
    <location>
        <begin position="76"/>
        <end position="86"/>
    </location>
</feature>
<evidence type="ECO:0000313" key="3">
    <source>
        <dbReference type="Proteomes" id="UP000007842"/>
    </source>
</evidence>
<dbReference type="KEGG" id="scy:SCATT_27050"/>
<dbReference type="eggNOG" id="ENOG502ZJYM">
    <property type="taxonomic scope" value="Bacteria"/>
</dbReference>
<dbReference type="PATRIC" id="fig|1003195.11.peg.4212"/>
<proteinExistence type="predicted"/>
<gene>
    <name evidence="2" type="ordered locus">SCATT_27050</name>
</gene>
<dbReference type="RefSeq" id="WP_014143457.1">
    <property type="nucleotide sequence ID" value="NC_016111.1"/>
</dbReference>
<dbReference type="Proteomes" id="UP000007842">
    <property type="component" value="Chromosome"/>
</dbReference>
<dbReference type="AlphaFoldDB" id="F8K3F7"/>
<accession>G8X2G0</accession>
<dbReference type="HOGENOM" id="CLU_174866_0_0_11"/>
<name>F8K3F7_STREN</name>
<dbReference type="EMBL" id="CP003219">
    <property type="protein sequence ID" value="AEW95076.1"/>
    <property type="molecule type" value="Genomic_DNA"/>
</dbReference>